<feature type="compositionally biased region" description="Low complexity" evidence="1">
    <location>
        <begin position="73"/>
        <end position="84"/>
    </location>
</feature>
<dbReference type="HOGENOM" id="CLU_1734127_0_0_1"/>
<evidence type="ECO:0000313" key="2">
    <source>
        <dbReference type="EnsemblPlants" id="LPERR07G10190.1"/>
    </source>
</evidence>
<evidence type="ECO:0000313" key="3">
    <source>
        <dbReference type="Proteomes" id="UP000032180"/>
    </source>
</evidence>
<feature type="compositionally biased region" description="Basic and acidic residues" evidence="1">
    <location>
        <begin position="85"/>
        <end position="95"/>
    </location>
</feature>
<dbReference type="AlphaFoldDB" id="A0A0D9WY68"/>
<evidence type="ECO:0000256" key="1">
    <source>
        <dbReference type="SAM" id="MobiDB-lite"/>
    </source>
</evidence>
<reference evidence="2 3" key="1">
    <citation type="submission" date="2012-08" db="EMBL/GenBank/DDBJ databases">
        <title>Oryza genome evolution.</title>
        <authorList>
            <person name="Wing R.A."/>
        </authorList>
    </citation>
    <scope>NUCLEOTIDE SEQUENCE</scope>
</reference>
<name>A0A0D9WY68_9ORYZ</name>
<proteinExistence type="predicted"/>
<organism evidence="2 3">
    <name type="scientific">Leersia perrieri</name>
    <dbReference type="NCBI Taxonomy" id="77586"/>
    <lineage>
        <taxon>Eukaryota</taxon>
        <taxon>Viridiplantae</taxon>
        <taxon>Streptophyta</taxon>
        <taxon>Embryophyta</taxon>
        <taxon>Tracheophyta</taxon>
        <taxon>Spermatophyta</taxon>
        <taxon>Magnoliopsida</taxon>
        <taxon>Liliopsida</taxon>
        <taxon>Poales</taxon>
        <taxon>Poaceae</taxon>
        <taxon>BOP clade</taxon>
        <taxon>Oryzoideae</taxon>
        <taxon>Oryzeae</taxon>
        <taxon>Oryzinae</taxon>
        <taxon>Leersia</taxon>
    </lineage>
</organism>
<reference evidence="2" key="3">
    <citation type="submission" date="2015-04" db="UniProtKB">
        <authorList>
            <consortium name="EnsemblPlants"/>
        </authorList>
    </citation>
    <scope>IDENTIFICATION</scope>
</reference>
<reference evidence="3" key="2">
    <citation type="submission" date="2013-12" db="EMBL/GenBank/DDBJ databases">
        <authorList>
            <person name="Yu Y."/>
            <person name="Lee S."/>
            <person name="de Baynast K."/>
            <person name="Wissotski M."/>
            <person name="Liu L."/>
            <person name="Talag J."/>
            <person name="Goicoechea J."/>
            <person name="Angelova A."/>
            <person name="Jetty R."/>
            <person name="Kudrna D."/>
            <person name="Golser W."/>
            <person name="Rivera L."/>
            <person name="Zhang J."/>
            <person name="Wing R."/>
        </authorList>
    </citation>
    <scope>NUCLEOTIDE SEQUENCE</scope>
</reference>
<keyword evidence="3" id="KW-1185">Reference proteome</keyword>
<dbReference type="Gramene" id="LPERR07G10190.1">
    <property type="protein sequence ID" value="LPERR07G10190.1"/>
    <property type="gene ID" value="LPERR07G10190"/>
</dbReference>
<feature type="region of interest" description="Disordered" evidence="1">
    <location>
        <begin position="72"/>
        <end position="95"/>
    </location>
</feature>
<dbReference type="EnsemblPlants" id="LPERR07G10190.1">
    <property type="protein sequence ID" value="LPERR07G10190.1"/>
    <property type="gene ID" value="LPERR07G10190"/>
</dbReference>
<protein>
    <submittedName>
        <fullName evidence="2">Uncharacterized protein</fullName>
    </submittedName>
</protein>
<sequence>MKVMSLAPRKEICVQLQQSTQRKKVQSPFILLMTVAYSGGHQRAIPNFSLMPFDLLLEDSFILKVRDFFASPQGSTSQQQGMQQEQEKNTEEQEQEKINLQLEEISSATVHQLVFLLQDMNTFTWQLELDLAQQSRSALSTLDSLEGEPSA</sequence>
<dbReference type="Proteomes" id="UP000032180">
    <property type="component" value="Chromosome 7"/>
</dbReference>
<accession>A0A0D9WY68</accession>